<dbReference type="Proteomes" id="UP000721844">
    <property type="component" value="Unassembled WGS sequence"/>
</dbReference>
<dbReference type="InterPro" id="IPR003439">
    <property type="entry name" value="ABC_transporter-like_ATP-bd"/>
</dbReference>
<dbReference type="CDD" id="cd03216">
    <property type="entry name" value="ABC_Carb_Monos_I"/>
    <property type="match status" value="1"/>
</dbReference>
<evidence type="ECO:0000256" key="2">
    <source>
        <dbReference type="ARBA" id="ARBA00022597"/>
    </source>
</evidence>
<keyword evidence="1" id="KW-0813">Transport</keyword>
<evidence type="ECO:0000256" key="3">
    <source>
        <dbReference type="ARBA" id="ARBA00022737"/>
    </source>
</evidence>
<reference evidence="7 8" key="1">
    <citation type="journal article" date="2021" name="Microorganisms">
        <title>Acidisoma silvae sp. nov. and Acidisomacellulosilytica sp. nov., Two Acidophilic Bacteria Isolated from Decaying Wood, Hydrolyzing Cellulose and Producing Poly-3-hydroxybutyrate.</title>
        <authorList>
            <person name="Mieszkin S."/>
            <person name="Pouder E."/>
            <person name="Uroz S."/>
            <person name="Simon-Colin C."/>
            <person name="Alain K."/>
        </authorList>
    </citation>
    <scope>NUCLEOTIDE SEQUENCE [LARGE SCALE GENOMIC DNA]</scope>
    <source>
        <strain evidence="7 8">HW T5.17</strain>
    </source>
</reference>
<keyword evidence="2" id="KW-0762">Sugar transport</keyword>
<dbReference type="EMBL" id="JAESVA010000008">
    <property type="protein sequence ID" value="MCB8882557.1"/>
    <property type="molecule type" value="Genomic_DNA"/>
</dbReference>
<keyword evidence="8" id="KW-1185">Reference proteome</keyword>
<evidence type="ECO:0000256" key="4">
    <source>
        <dbReference type="ARBA" id="ARBA00022741"/>
    </source>
</evidence>
<keyword evidence="5 7" id="KW-0067">ATP-binding</keyword>
<dbReference type="InterPro" id="IPR050107">
    <property type="entry name" value="ABC_carbohydrate_import_ATPase"/>
</dbReference>
<gene>
    <name evidence="7" type="ORF">ACELLULO517_20090</name>
</gene>
<dbReference type="SUPFAM" id="SSF52540">
    <property type="entry name" value="P-loop containing nucleoside triphosphate hydrolases"/>
    <property type="match status" value="2"/>
</dbReference>
<dbReference type="RefSeq" id="WP_227309221.1">
    <property type="nucleotide sequence ID" value="NZ_JAESVA010000008.1"/>
</dbReference>
<dbReference type="GO" id="GO:0016887">
    <property type="term" value="F:ATP hydrolysis activity"/>
    <property type="evidence" value="ECO:0007669"/>
    <property type="project" value="InterPro"/>
</dbReference>
<name>A0A964E5L2_9PROT</name>
<evidence type="ECO:0000259" key="6">
    <source>
        <dbReference type="PROSITE" id="PS50893"/>
    </source>
</evidence>
<dbReference type="InterPro" id="IPR027417">
    <property type="entry name" value="P-loop_NTPase"/>
</dbReference>
<sequence length="494" mass="52507">MSGAALVELSHVTKRYPGVVALNDVTLTLEAGTITALAGENGAGKSTLIKVLSGAVVPDSGEVTVAGRHLPPDPGQVIRSGVSTIYQELTDVPAMNVLDNVLLARQSSRLGVLEGQANRERARAALERVGLQNIDLKRSAGSLTPAQRQLLEIARCLARDARVLIFDEPTSSLPEGDVETLLDIIRQLRREGLAILYVSHHLDELFAISDTIVVMRDGAVVALKPTGEWDQPALVKAMLARDLQNAYPWVERPLGDVALEIKDLTAPGVRSATITARSGEILGLVGLDGAGRTELMKAMAGATKPTSGSIAVDGRTIRLGNLTHARERGIVYAPEDRKREGLILTASIRDNLVLGLYALISRLGLIMSGRQTGLAEASVRGYGVKADSITQPIGTLSGGNQQKVILARVALAGARVIMLDDPTRGVDVGAKSSIYEHVLNLAGQGAVVLLTSSDTDEVLATCDRVYVLRAGRIVEEVMRADFDRERILTSASLG</sequence>
<evidence type="ECO:0000313" key="8">
    <source>
        <dbReference type="Proteomes" id="UP000721844"/>
    </source>
</evidence>
<keyword evidence="3" id="KW-0677">Repeat</keyword>
<dbReference type="PROSITE" id="PS50893">
    <property type="entry name" value="ABC_TRANSPORTER_2"/>
    <property type="match status" value="2"/>
</dbReference>
<feature type="domain" description="ABC transporter" evidence="6">
    <location>
        <begin position="252"/>
        <end position="490"/>
    </location>
</feature>
<accession>A0A964E5L2</accession>
<keyword evidence="4" id="KW-0547">Nucleotide-binding</keyword>
<protein>
    <submittedName>
        <fullName evidence="7">Sugar ABC transporter ATP-binding protein</fullName>
    </submittedName>
</protein>
<dbReference type="PANTHER" id="PTHR43790:SF9">
    <property type="entry name" value="GALACTOFURANOSE TRANSPORTER ATP-BINDING PROTEIN YTFR"/>
    <property type="match status" value="1"/>
</dbReference>
<dbReference type="Gene3D" id="3.40.50.300">
    <property type="entry name" value="P-loop containing nucleotide triphosphate hydrolases"/>
    <property type="match status" value="2"/>
</dbReference>
<evidence type="ECO:0000256" key="1">
    <source>
        <dbReference type="ARBA" id="ARBA00022448"/>
    </source>
</evidence>
<comment type="caution">
    <text evidence="7">The sequence shown here is derived from an EMBL/GenBank/DDBJ whole genome shotgun (WGS) entry which is preliminary data.</text>
</comment>
<dbReference type="PROSITE" id="PS00211">
    <property type="entry name" value="ABC_TRANSPORTER_1"/>
    <property type="match status" value="1"/>
</dbReference>
<dbReference type="PANTHER" id="PTHR43790">
    <property type="entry name" value="CARBOHYDRATE TRANSPORT ATP-BINDING PROTEIN MG119-RELATED"/>
    <property type="match status" value="1"/>
</dbReference>
<dbReference type="AlphaFoldDB" id="A0A964E5L2"/>
<evidence type="ECO:0000256" key="5">
    <source>
        <dbReference type="ARBA" id="ARBA00022840"/>
    </source>
</evidence>
<proteinExistence type="predicted"/>
<dbReference type="InterPro" id="IPR003593">
    <property type="entry name" value="AAA+_ATPase"/>
</dbReference>
<dbReference type="InterPro" id="IPR017871">
    <property type="entry name" value="ABC_transporter-like_CS"/>
</dbReference>
<dbReference type="Pfam" id="PF00005">
    <property type="entry name" value="ABC_tran"/>
    <property type="match status" value="2"/>
</dbReference>
<dbReference type="GO" id="GO:0005524">
    <property type="term" value="F:ATP binding"/>
    <property type="evidence" value="ECO:0007669"/>
    <property type="project" value="UniProtKB-KW"/>
</dbReference>
<dbReference type="CDD" id="cd03215">
    <property type="entry name" value="ABC_Carb_Monos_II"/>
    <property type="match status" value="1"/>
</dbReference>
<organism evidence="7 8">
    <name type="scientific">Acidisoma cellulosilyticum</name>
    <dbReference type="NCBI Taxonomy" id="2802395"/>
    <lineage>
        <taxon>Bacteria</taxon>
        <taxon>Pseudomonadati</taxon>
        <taxon>Pseudomonadota</taxon>
        <taxon>Alphaproteobacteria</taxon>
        <taxon>Acetobacterales</taxon>
        <taxon>Acidocellaceae</taxon>
        <taxon>Acidisoma</taxon>
    </lineage>
</organism>
<dbReference type="SMART" id="SM00382">
    <property type="entry name" value="AAA"/>
    <property type="match status" value="2"/>
</dbReference>
<feature type="domain" description="ABC transporter" evidence="6">
    <location>
        <begin position="7"/>
        <end position="242"/>
    </location>
</feature>
<evidence type="ECO:0000313" key="7">
    <source>
        <dbReference type="EMBL" id="MCB8882557.1"/>
    </source>
</evidence>